<keyword evidence="13" id="KW-1185">Reference proteome</keyword>
<keyword evidence="2 8" id="KW-0147">Chitin-binding</keyword>
<dbReference type="PANTHER" id="PTHR46471:SF2">
    <property type="entry name" value="CHITIN DEACETYLASE-RELATED"/>
    <property type="match status" value="1"/>
</dbReference>
<evidence type="ECO:0000256" key="5">
    <source>
        <dbReference type="ARBA" id="ARBA00022801"/>
    </source>
</evidence>
<keyword evidence="5" id="KW-0378">Hydrolase</keyword>
<evidence type="ECO:0000256" key="6">
    <source>
        <dbReference type="ARBA" id="ARBA00023277"/>
    </source>
</evidence>
<evidence type="ECO:0000313" key="13">
    <source>
        <dbReference type="Proteomes" id="UP000028545"/>
    </source>
</evidence>
<keyword evidence="7" id="KW-0170">Cobalt</keyword>
<keyword evidence="6" id="KW-0119">Carbohydrate metabolism</keyword>
<dbReference type="VEuPathDB" id="FungiDB:SAPIO_CDS6604"/>
<evidence type="ECO:0000256" key="1">
    <source>
        <dbReference type="ARBA" id="ARBA00001941"/>
    </source>
</evidence>
<dbReference type="GO" id="GO:0008061">
    <property type="term" value="F:chitin binding"/>
    <property type="evidence" value="ECO:0007669"/>
    <property type="project" value="UniProtKB-UniRule"/>
</dbReference>
<keyword evidence="8" id="KW-1015">Disulfide bond</keyword>
<dbReference type="PANTHER" id="PTHR46471">
    <property type="entry name" value="CHITIN DEACETYLASE"/>
    <property type="match status" value="1"/>
</dbReference>
<dbReference type="AlphaFoldDB" id="A0A084G3J6"/>
<feature type="domain" description="Chitin-binding type-1" evidence="11">
    <location>
        <begin position="56"/>
        <end position="102"/>
    </location>
</feature>
<dbReference type="InterPro" id="IPR036861">
    <property type="entry name" value="Endochitinase-like_sf"/>
</dbReference>
<feature type="disulfide bond" evidence="8">
    <location>
        <begin position="75"/>
        <end position="89"/>
    </location>
</feature>
<dbReference type="PROSITE" id="PS50941">
    <property type="entry name" value="CHIT_BIND_I_2"/>
    <property type="match status" value="1"/>
</dbReference>
<feature type="transmembrane region" description="Helical" evidence="10">
    <location>
        <begin position="154"/>
        <end position="176"/>
    </location>
</feature>
<feature type="region of interest" description="Disordered" evidence="9">
    <location>
        <begin position="104"/>
        <end position="148"/>
    </location>
</feature>
<accession>A0A084G3J6</accession>
<dbReference type="Gene3D" id="3.30.60.10">
    <property type="entry name" value="Endochitinase-like"/>
    <property type="match status" value="2"/>
</dbReference>
<dbReference type="Proteomes" id="UP000028545">
    <property type="component" value="Unassembled WGS sequence"/>
</dbReference>
<dbReference type="GO" id="GO:0016787">
    <property type="term" value="F:hydrolase activity"/>
    <property type="evidence" value="ECO:0007669"/>
    <property type="project" value="UniProtKB-KW"/>
</dbReference>
<dbReference type="GeneID" id="27725676"/>
<dbReference type="CDD" id="cd11618">
    <property type="entry name" value="ChtBD1_1"/>
    <property type="match status" value="1"/>
</dbReference>
<evidence type="ECO:0000256" key="3">
    <source>
        <dbReference type="ARBA" id="ARBA00022723"/>
    </source>
</evidence>
<dbReference type="RefSeq" id="XP_016641707.1">
    <property type="nucleotide sequence ID" value="XM_016788663.1"/>
</dbReference>
<sequence>MPTTADITNSSPDKDRPSIEGDCCSRLNYCGRNGSYCGDGCQSDFGVCGDSNISSDGSCGGSRGLTCRGSAEGNCCSARGFCGQTTDYCGDGCQAEFGDCYKSNSTSSRGSSSTSGTQTPSSSSDSEEPSSTQEEQQGASEEDDGSDDKKALKIGLGVGIPVGVLAIVGLAAFLFLRKRRQSGSQGDDETEDAEKKPVSPSHELDAPQKPVELVGNTQTAVELPADNYRR</sequence>
<keyword evidence="10" id="KW-1133">Transmembrane helix</keyword>
<dbReference type="InterPro" id="IPR001002">
    <property type="entry name" value="Chitin-bd_1"/>
</dbReference>
<comment type="cofactor">
    <cofactor evidence="1">
        <name>Co(2+)</name>
        <dbReference type="ChEBI" id="CHEBI:48828"/>
    </cofactor>
</comment>
<feature type="compositionally biased region" description="Basic and acidic residues" evidence="9">
    <location>
        <begin position="193"/>
        <end position="206"/>
    </location>
</feature>
<evidence type="ECO:0000256" key="9">
    <source>
        <dbReference type="SAM" id="MobiDB-lite"/>
    </source>
</evidence>
<feature type="compositionally biased region" description="Low complexity" evidence="9">
    <location>
        <begin position="104"/>
        <end position="137"/>
    </location>
</feature>
<dbReference type="GO" id="GO:0046872">
    <property type="term" value="F:metal ion binding"/>
    <property type="evidence" value="ECO:0007669"/>
    <property type="project" value="UniProtKB-KW"/>
</dbReference>
<keyword evidence="10" id="KW-0812">Transmembrane</keyword>
<keyword evidence="4" id="KW-0732">Signal</keyword>
<keyword evidence="3" id="KW-0479">Metal-binding</keyword>
<organism evidence="12 13">
    <name type="scientific">Pseudallescheria apiosperma</name>
    <name type="common">Scedosporium apiospermum</name>
    <dbReference type="NCBI Taxonomy" id="563466"/>
    <lineage>
        <taxon>Eukaryota</taxon>
        <taxon>Fungi</taxon>
        <taxon>Dikarya</taxon>
        <taxon>Ascomycota</taxon>
        <taxon>Pezizomycotina</taxon>
        <taxon>Sordariomycetes</taxon>
        <taxon>Hypocreomycetidae</taxon>
        <taxon>Microascales</taxon>
        <taxon>Microascaceae</taxon>
        <taxon>Scedosporium</taxon>
    </lineage>
</organism>
<evidence type="ECO:0000256" key="10">
    <source>
        <dbReference type="SAM" id="Phobius"/>
    </source>
</evidence>
<evidence type="ECO:0000256" key="2">
    <source>
        <dbReference type="ARBA" id="ARBA00022669"/>
    </source>
</evidence>
<dbReference type="SUPFAM" id="SSF57016">
    <property type="entry name" value="Plant lectins/antimicrobial peptides"/>
    <property type="match status" value="2"/>
</dbReference>
<dbReference type="CDD" id="cd12087">
    <property type="entry name" value="TM_EGFR-like"/>
    <property type="match status" value="1"/>
</dbReference>
<evidence type="ECO:0000256" key="4">
    <source>
        <dbReference type="ARBA" id="ARBA00022729"/>
    </source>
</evidence>
<dbReference type="EMBL" id="JOWA01000105">
    <property type="protein sequence ID" value="KEZ41908.1"/>
    <property type="molecule type" value="Genomic_DNA"/>
</dbReference>
<evidence type="ECO:0000256" key="7">
    <source>
        <dbReference type="ARBA" id="ARBA00023285"/>
    </source>
</evidence>
<reference evidence="12 13" key="1">
    <citation type="journal article" date="2014" name="Genome Announc.">
        <title>Draft genome sequence of the pathogenic fungus Scedosporium apiospermum.</title>
        <authorList>
            <person name="Vandeputte P."/>
            <person name="Ghamrawi S."/>
            <person name="Rechenmann M."/>
            <person name="Iltis A."/>
            <person name="Giraud S."/>
            <person name="Fleury M."/>
            <person name="Thornton C."/>
            <person name="Delhaes L."/>
            <person name="Meyer W."/>
            <person name="Papon N."/>
            <person name="Bouchara J.P."/>
        </authorList>
    </citation>
    <scope>NUCLEOTIDE SEQUENCE [LARGE SCALE GENOMIC DNA]</scope>
    <source>
        <strain evidence="12 13">IHEM 14462</strain>
    </source>
</reference>
<keyword evidence="10" id="KW-0472">Membrane</keyword>
<comment type="caution">
    <text evidence="12">The sequence shown here is derived from an EMBL/GenBank/DDBJ whole genome shotgun (WGS) entry which is preliminary data.</text>
</comment>
<evidence type="ECO:0000256" key="8">
    <source>
        <dbReference type="PROSITE-ProRule" id="PRU00261"/>
    </source>
</evidence>
<evidence type="ECO:0000259" key="11">
    <source>
        <dbReference type="PROSITE" id="PS50941"/>
    </source>
</evidence>
<name>A0A084G3J6_PSEDA</name>
<evidence type="ECO:0000313" key="12">
    <source>
        <dbReference type="EMBL" id="KEZ41908.1"/>
    </source>
</evidence>
<proteinExistence type="predicted"/>
<gene>
    <name evidence="12" type="ORF">SAPIO_CDS6604</name>
</gene>
<comment type="caution">
    <text evidence="8">Lacks conserved residue(s) required for the propagation of feature annotation.</text>
</comment>
<dbReference type="HOGENOM" id="CLU_1111388_0_0_1"/>
<protein>
    <recommendedName>
        <fullName evidence="11">Chitin-binding type-1 domain-containing protein</fullName>
    </recommendedName>
</protein>
<feature type="region of interest" description="Disordered" evidence="9">
    <location>
        <begin position="180"/>
        <end position="230"/>
    </location>
</feature>
<dbReference type="OrthoDB" id="5242494at2759"/>
<dbReference type="KEGG" id="sapo:SAPIO_CDS6604"/>